<dbReference type="AlphaFoldDB" id="A0A565BI31"/>
<accession>A0A565BI31</accession>
<organism evidence="1 2">
    <name type="scientific">Arabis nemorensis</name>
    <dbReference type="NCBI Taxonomy" id="586526"/>
    <lineage>
        <taxon>Eukaryota</taxon>
        <taxon>Viridiplantae</taxon>
        <taxon>Streptophyta</taxon>
        <taxon>Embryophyta</taxon>
        <taxon>Tracheophyta</taxon>
        <taxon>Spermatophyta</taxon>
        <taxon>Magnoliopsida</taxon>
        <taxon>eudicotyledons</taxon>
        <taxon>Gunneridae</taxon>
        <taxon>Pentapetalae</taxon>
        <taxon>rosids</taxon>
        <taxon>malvids</taxon>
        <taxon>Brassicales</taxon>
        <taxon>Brassicaceae</taxon>
        <taxon>Arabideae</taxon>
        <taxon>Arabis</taxon>
    </lineage>
</organism>
<reference evidence="1" key="1">
    <citation type="submission" date="2019-07" db="EMBL/GenBank/DDBJ databases">
        <authorList>
            <person name="Dittberner H."/>
        </authorList>
    </citation>
    <scope>NUCLEOTIDE SEQUENCE [LARGE SCALE GENOMIC DNA]</scope>
</reference>
<sequence length="111" mass="12761">MLKIWKALKRLISDQCKRAKAVRAHVLARSSYIGFTLYTIFKRDKHPPSCDYFPRPVVQSCKLKHRHDIQREQERLNYLNACSIAQGNRSGNIICGYKDCSHLGSRLSAPS</sequence>
<evidence type="ECO:0000313" key="1">
    <source>
        <dbReference type="EMBL" id="VVB01296.1"/>
    </source>
</evidence>
<evidence type="ECO:0000313" key="2">
    <source>
        <dbReference type="Proteomes" id="UP000489600"/>
    </source>
</evidence>
<keyword evidence="2" id="KW-1185">Reference proteome</keyword>
<gene>
    <name evidence="1" type="ORF">ANE_LOCUS11740</name>
</gene>
<comment type="caution">
    <text evidence="1">The sequence shown here is derived from an EMBL/GenBank/DDBJ whole genome shotgun (WGS) entry which is preliminary data.</text>
</comment>
<name>A0A565BI31_9BRAS</name>
<protein>
    <submittedName>
        <fullName evidence="1">Uncharacterized protein</fullName>
    </submittedName>
</protein>
<proteinExistence type="predicted"/>
<dbReference type="EMBL" id="CABITT030000004">
    <property type="protein sequence ID" value="VVB01296.1"/>
    <property type="molecule type" value="Genomic_DNA"/>
</dbReference>
<dbReference type="Proteomes" id="UP000489600">
    <property type="component" value="Unassembled WGS sequence"/>
</dbReference>